<feature type="region of interest" description="Disordered" evidence="1">
    <location>
        <begin position="80"/>
        <end position="610"/>
    </location>
</feature>
<feature type="compositionally biased region" description="Basic and acidic residues" evidence="1">
    <location>
        <begin position="554"/>
        <end position="563"/>
    </location>
</feature>
<feature type="compositionally biased region" description="Basic and acidic residues" evidence="1">
    <location>
        <begin position="580"/>
        <end position="598"/>
    </location>
</feature>
<dbReference type="SMART" id="SM00271">
    <property type="entry name" value="DnaJ"/>
    <property type="match status" value="1"/>
</dbReference>
<dbReference type="OrthoDB" id="10250354at2759"/>
<comment type="caution">
    <text evidence="3">The sequence shown here is derived from an EMBL/GenBank/DDBJ whole genome shotgun (WGS) entry which is preliminary data.</text>
</comment>
<accession>A0A9P4R4S2</accession>
<dbReference type="InterPro" id="IPR052594">
    <property type="entry name" value="J_domain-containing_protein"/>
</dbReference>
<evidence type="ECO:0000259" key="2">
    <source>
        <dbReference type="PROSITE" id="PS50076"/>
    </source>
</evidence>
<dbReference type="GO" id="GO:0031072">
    <property type="term" value="F:heat shock protein binding"/>
    <property type="evidence" value="ECO:0007669"/>
    <property type="project" value="TreeGrafter"/>
</dbReference>
<dbReference type="CDD" id="cd06257">
    <property type="entry name" value="DnaJ"/>
    <property type="match status" value="1"/>
</dbReference>
<dbReference type="SUPFAM" id="SSF46565">
    <property type="entry name" value="Chaperone J-domain"/>
    <property type="match status" value="1"/>
</dbReference>
<dbReference type="Gene3D" id="1.10.287.110">
    <property type="entry name" value="DnaJ domain"/>
    <property type="match status" value="1"/>
</dbReference>
<keyword evidence="4" id="KW-1185">Reference proteome</keyword>
<dbReference type="Pfam" id="PF00226">
    <property type="entry name" value="DnaJ"/>
    <property type="match status" value="1"/>
</dbReference>
<name>A0A9P4R4S2_9PLEO</name>
<organism evidence="3 4">
    <name type="scientific">Polyplosphaeria fusca</name>
    <dbReference type="NCBI Taxonomy" id="682080"/>
    <lineage>
        <taxon>Eukaryota</taxon>
        <taxon>Fungi</taxon>
        <taxon>Dikarya</taxon>
        <taxon>Ascomycota</taxon>
        <taxon>Pezizomycotina</taxon>
        <taxon>Dothideomycetes</taxon>
        <taxon>Pleosporomycetidae</taxon>
        <taxon>Pleosporales</taxon>
        <taxon>Tetraplosphaeriaceae</taxon>
        <taxon>Polyplosphaeria</taxon>
    </lineage>
</organism>
<dbReference type="Proteomes" id="UP000799444">
    <property type="component" value="Unassembled WGS sequence"/>
</dbReference>
<feature type="compositionally biased region" description="Basic and acidic residues" evidence="1">
    <location>
        <begin position="295"/>
        <end position="343"/>
    </location>
</feature>
<feature type="compositionally biased region" description="Basic and acidic residues" evidence="1">
    <location>
        <begin position="132"/>
        <end position="148"/>
    </location>
</feature>
<dbReference type="InterPro" id="IPR036869">
    <property type="entry name" value="J_dom_sf"/>
</dbReference>
<dbReference type="PRINTS" id="PR00625">
    <property type="entry name" value="JDOMAIN"/>
</dbReference>
<dbReference type="PANTHER" id="PTHR44144">
    <property type="entry name" value="DNAJ HOMOLOG SUBFAMILY C MEMBER 9"/>
    <property type="match status" value="1"/>
</dbReference>
<gene>
    <name evidence="3" type="ORF">EJ04DRAFT_24671</name>
</gene>
<dbReference type="PROSITE" id="PS50076">
    <property type="entry name" value="DNAJ_2"/>
    <property type="match status" value="1"/>
</dbReference>
<dbReference type="GO" id="GO:0005737">
    <property type="term" value="C:cytoplasm"/>
    <property type="evidence" value="ECO:0007669"/>
    <property type="project" value="TreeGrafter"/>
</dbReference>
<sequence length="610" mass="69213">MATPLPPDPYAALGVSKNADAGTIKTTYRKLALRCHPDKVTDESLKQQKQEEFHKIQQAYELIGDEEKRALYDAEVKLDSLRKEKAARGGNTTTETRTAQYDVRTQAPAGAQASFGARGPSRYEAPKSSSRAYDDDRDRYYESRRYDTYEAYPKHGSSRTSRSKEEPVRITKVSADRSRSDAKKSRDKEERRERSGKYAPFASVEEESSSNDEKARFEREYRRREDEEDARRRAADARRKADESRRSYDEPRRHRSSDDDDLRKQKLHSQAADAMHYIGRAKDTDARPSPNRTTSSRDVRPDYYERSSARRPERPEAVRRSSARPKDRPSSSGRDSHRDRKGIPEIVEWGEERSPPSFKQSTSSPADLHVPRATPTRSYTEASHKPHRADTSPTPAFRRSETMPSVHSMSRRKESSARPSGLRSTESASPYEPGYLSSSPPKSSYPTVPQSQPSSSRKFYQYSTPGGGVQLSPDDLGVANGHRTVTREPERYRARSPSPLGGIGRPPMGVHRTESKNIPPPPLGRSATMNVSPSRGTEERGRSRKLYGEITPDAARDRLRENARTQTSFSPDNIKYAKKYGPEDVRWSRGRDTDRDYTKPGLTRHATYVY</sequence>
<evidence type="ECO:0000313" key="4">
    <source>
        <dbReference type="Proteomes" id="UP000799444"/>
    </source>
</evidence>
<proteinExistence type="predicted"/>
<feature type="compositionally biased region" description="Basic and acidic residues" evidence="1">
    <location>
        <begin position="162"/>
        <end position="196"/>
    </location>
</feature>
<feature type="compositionally biased region" description="Polar residues" evidence="1">
    <location>
        <begin position="90"/>
        <end position="99"/>
    </location>
</feature>
<evidence type="ECO:0000313" key="3">
    <source>
        <dbReference type="EMBL" id="KAF2738744.1"/>
    </source>
</evidence>
<dbReference type="AlphaFoldDB" id="A0A9P4R4S2"/>
<evidence type="ECO:0000256" key="1">
    <source>
        <dbReference type="SAM" id="MobiDB-lite"/>
    </source>
</evidence>
<feature type="domain" description="J" evidence="2">
    <location>
        <begin position="8"/>
        <end position="76"/>
    </location>
</feature>
<dbReference type="PANTHER" id="PTHR44144:SF1">
    <property type="entry name" value="DNAJ HOMOLOG SUBFAMILY C MEMBER 9"/>
    <property type="match status" value="1"/>
</dbReference>
<feature type="compositionally biased region" description="Low complexity" evidence="1">
    <location>
        <begin position="433"/>
        <end position="449"/>
    </location>
</feature>
<dbReference type="EMBL" id="ML996107">
    <property type="protein sequence ID" value="KAF2738744.1"/>
    <property type="molecule type" value="Genomic_DNA"/>
</dbReference>
<feature type="compositionally biased region" description="Polar residues" evidence="1">
    <location>
        <begin position="450"/>
        <end position="464"/>
    </location>
</feature>
<dbReference type="InterPro" id="IPR001623">
    <property type="entry name" value="DnaJ_domain"/>
</dbReference>
<dbReference type="GO" id="GO:0005634">
    <property type="term" value="C:nucleus"/>
    <property type="evidence" value="ECO:0007669"/>
    <property type="project" value="TreeGrafter"/>
</dbReference>
<protein>
    <submittedName>
        <fullName evidence="3">DnaJ-domain-containing protein</fullName>
    </submittedName>
</protein>
<feature type="compositionally biased region" description="Basic and acidic residues" evidence="1">
    <location>
        <begin position="211"/>
        <end position="252"/>
    </location>
</feature>
<reference evidence="3" key="1">
    <citation type="journal article" date="2020" name="Stud. Mycol.">
        <title>101 Dothideomycetes genomes: a test case for predicting lifestyles and emergence of pathogens.</title>
        <authorList>
            <person name="Haridas S."/>
            <person name="Albert R."/>
            <person name="Binder M."/>
            <person name="Bloem J."/>
            <person name="Labutti K."/>
            <person name="Salamov A."/>
            <person name="Andreopoulos B."/>
            <person name="Baker S."/>
            <person name="Barry K."/>
            <person name="Bills G."/>
            <person name="Bluhm B."/>
            <person name="Cannon C."/>
            <person name="Castanera R."/>
            <person name="Culley D."/>
            <person name="Daum C."/>
            <person name="Ezra D."/>
            <person name="Gonzalez J."/>
            <person name="Henrissat B."/>
            <person name="Kuo A."/>
            <person name="Liang C."/>
            <person name="Lipzen A."/>
            <person name="Lutzoni F."/>
            <person name="Magnuson J."/>
            <person name="Mondo S."/>
            <person name="Nolan M."/>
            <person name="Ohm R."/>
            <person name="Pangilinan J."/>
            <person name="Park H.-J."/>
            <person name="Ramirez L."/>
            <person name="Alfaro M."/>
            <person name="Sun H."/>
            <person name="Tritt A."/>
            <person name="Yoshinaga Y."/>
            <person name="Zwiers L.-H."/>
            <person name="Turgeon B."/>
            <person name="Goodwin S."/>
            <person name="Spatafora J."/>
            <person name="Crous P."/>
            <person name="Grigoriev I."/>
        </authorList>
    </citation>
    <scope>NUCLEOTIDE SEQUENCE</scope>
    <source>
        <strain evidence="3">CBS 125425</strain>
    </source>
</reference>